<keyword evidence="1" id="KW-0472">Membrane</keyword>
<reference evidence="2" key="1">
    <citation type="submission" date="2019-09" db="EMBL/GenBank/DDBJ databases">
        <title>Organ-specific transcriptomic study of the physiology of the cattle tick, Rhipicephalus microplus.</title>
        <authorList>
            <person name="Tirloni L."/>
            <person name="Braz G."/>
            <person name="Gandara A.C.P."/>
            <person name="Sabadin G.A."/>
            <person name="da Silva R.M."/>
            <person name="Guizzo M.G."/>
            <person name="Machado J.A."/>
            <person name="Costa E.P."/>
            <person name="Gomes H.F."/>
            <person name="Moraes J."/>
            <person name="Mota M.B.S."/>
            <person name="Mesquita R.D."/>
            <person name="Alvarenga P.H."/>
            <person name="Alves F."/>
            <person name="Seixas A."/>
            <person name="da Fonseca R.N."/>
            <person name="Fogaca A."/>
            <person name="Logullo C."/>
            <person name="Tanaka A."/>
            <person name="Daffre S."/>
            <person name="Termignoni C."/>
            <person name="Vaz I.S.Jr."/>
            <person name="Oliveira P.L."/>
            <person name="Ribeiro J.M."/>
        </authorList>
    </citation>
    <scope>NUCLEOTIDE SEQUENCE</scope>
    <source>
        <strain evidence="2">Porto Alegre</strain>
    </source>
</reference>
<sequence>MFCFFFFFFSFFSFVYLLLFGFSKHLCRNFHMLLRRAHRTFLNGKTERNATRGAKNNAELHSLTQATFVR</sequence>
<dbReference type="EMBL" id="GHWJ01010819">
    <property type="protein sequence ID" value="NOV43556.1"/>
    <property type="molecule type" value="Transcribed_RNA"/>
</dbReference>
<organism evidence="2">
    <name type="scientific">Rhipicephalus microplus</name>
    <name type="common">Cattle tick</name>
    <name type="synonym">Boophilus microplus</name>
    <dbReference type="NCBI Taxonomy" id="6941"/>
    <lineage>
        <taxon>Eukaryota</taxon>
        <taxon>Metazoa</taxon>
        <taxon>Ecdysozoa</taxon>
        <taxon>Arthropoda</taxon>
        <taxon>Chelicerata</taxon>
        <taxon>Arachnida</taxon>
        <taxon>Acari</taxon>
        <taxon>Parasitiformes</taxon>
        <taxon>Ixodida</taxon>
        <taxon>Ixodoidea</taxon>
        <taxon>Ixodidae</taxon>
        <taxon>Rhipicephalinae</taxon>
        <taxon>Rhipicephalus</taxon>
        <taxon>Boophilus</taxon>
    </lineage>
</organism>
<keyword evidence="1" id="KW-1133">Transmembrane helix</keyword>
<feature type="transmembrane region" description="Helical" evidence="1">
    <location>
        <begin position="6"/>
        <end position="27"/>
    </location>
</feature>
<protein>
    <submittedName>
        <fullName evidence="2">Putative secreted protein synganglion overexpressed</fullName>
    </submittedName>
</protein>
<evidence type="ECO:0000256" key="1">
    <source>
        <dbReference type="SAM" id="Phobius"/>
    </source>
</evidence>
<accession>A0A6M2DBS4</accession>
<dbReference type="AlphaFoldDB" id="A0A6M2DBS4"/>
<proteinExistence type="predicted"/>
<evidence type="ECO:0000313" key="2">
    <source>
        <dbReference type="EMBL" id="NOV43556.1"/>
    </source>
</evidence>
<name>A0A6M2DBS4_RHIMP</name>
<keyword evidence="1" id="KW-0812">Transmembrane</keyword>